<comment type="caution">
    <text evidence="2">The sequence shown here is derived from an EMBL/GenBank/DDBJ whole genome shotgun (WGS) entry which is preliminary data.</text>
</comment>
<dbReference type="InterPro" id="IPR048108">
    <property type="entry name" value="CBO2463_dom"/>
</dbReference>
<evidence type="ECO:0000313" key="3">
    <source>
        <dbReference type="Proteomes" id="UP000440713"/>
    </source>
</evidence>
<evidence type="ECO:0000313" key="2">
    <source>
        <dbReference type="EMBL" id="MST63160.1"/>
    </source>
</evidence>
<evidence type="ECO:0000256" key="1">
    <source>
        <dbReference type="SAM" id="Coils"/>
    </source>
</evidence>
<name>A0A6N7X2C7_9FIRM</name>
<keyword evidence="1" id="KW-0175">Coiled coil</keyword>
<protein>
    <submittedName>
        <fullName evidence="2">Uncharacterized protein</fullName>
    </submittedName>
</protein>
<accession>A0A6N7X2C7</accession>
<reference evidence="2 3" key="1">
    <citation type="submission" date="2019-08" db="EMBL/GenBank/DDBJ databases">
        <title>In-depth cultivation of the pig gut microbiome towards novel bacterial diversity and tailored functional studies.</title>
        <authorList>
            <person name="Wylensek D."/>
            <person name="Hitch T.C.A."/>
            <person name="Clavel T."/>
        </authorList>
    </citation>
    <scope>NUCLEOTIDE SEQUENCE [LARGE SCALE GENOMIC DNA]</scope>
    <source>
        <strain evidence="2 3">WCA-SAB-591-4A-A</strain>
    </source>
</reference>
<keyword evidence="3" id="KW-1185">Reference proteome</keyword>
<sequence length="120" mass="14048">MERLKYISSEKYYEGVITKIEGGAVTIDLKGRLGLFKIPNRMLISDYNPQVGQEVGFMLSNPEVLSPEPNEEYIRKLEGQRKVEEKKKLENLSRLEREILEKKQILQELNEKIEKLEPEL</sequence>
<gene>
    <name evidence="2" type="ORF">FYJ71_09455</name>
</gene>
<dbReference type="RefSeq" id="WP_154538684.1">
    <property type="nucleotide sequence ID" value="NZ_JAQYHJ010000104.1"/>
</dbReference>
<dbReference type="EMBL" id="VUNE01000005">
    <property type="protein sequence ID" value="MST63160.1"/>
    <property type="molecule type" value="Genomic_DNA"/>
</dbReference>
<organism evidence="2 3">
    <name type="scientific">Peptostreptococcus porci</name>
    <dbReference type="NCBI Taxonomy" id="2652282"/>
    <lineage>
        <taxon>Bacteria</taxon>
        <taxon>Bacillati</taxon>
        <taxon>Bacillota</taxon>
        <taxon>Clostridia</taxon>
        <taxon>Peptostreptococcales</taxon>
        <taxon>Peptostreptococcaceae</taxon>
        <taxon>Peptostreptococcus</taxon>
    </lineage>
</organism>
<dbReference type="AlphaFoldDB" id="A0A6N7X2C7"/>
<dbReference type="NCBIfam" id="NF041553">
    <property type="entry name" value="CBO2463_dom"/>
    <property type="match status" value="1"/>
</dbReference>
<proteinExistence type="predicted"/>
<feature type="coiled-coil region" evidence="1">
    <location>
        <begin position="89"/>
        <end position="119"/>
    </location>
</feature>
<dbReference type="Proteomes" id="UP000440713">
    <property type="component" value="Unassembled WGS sequence"/>
</dbReference>